<protein>
    <submittedName>
        <fullName evidence="1">Uncharacterized protein</fullName>
    </submittedName>
</protein>
<proteinExistence type="predicted"/>
<dbReference type="AlphaFoldDB" id="A0A9J5Z793"/>
<sequence length="130" mass="15359">MRFYGDPEFHRYFYQKFTLTSVKTLVMEVIGHNSQNGLFTRSNEPQSRKTPHFANFHLRYGASWSPRPKRPIYKFKRSLEQSTRFYGDLEFQCNFCQKFTWTSVKTLVMEPIGHHGQNVPITRSNDLGST</sequence>
<accession>A0A9J5Z793</accession>
<keyword evidence="2" id="KW-1185">Reference proteome</keyword>
<dbReference type="EMBL" id="JACXVP010000005">
    <property type="protein sequence ID" value="KAG5607808.1"/>
    <property type="molecule type" value="Genomic_DNA"/>
</dbReference>
<name>A0A9J5Z793_SOLCO</name>
<evidence type="ECO:0000313" key="2">
    <source>
        <dbReference type="Proteomes" id="UP000824120"/>
    </source>
</evidence>
<reference evidence="1 2" key="1">
    <citation type="submission" date="2020-09" db="EMBL/GenBank/DDBJ databases">
        <title>De no assembly of potato wild relative species, Solanum commersonii.</title>
        <authorList>
            <person name="Cho K."/>
        </authorList>
    </citation>
    <scope>NUCLEOTIDE SEQUENCE [LARGE SCALE GENOMIC DNA]</scope>
    <source>
        <strain evidence="1">LZ3.2</strain>
        <tissue evidence="1">Leaf</tissue>
    </source>
</reference>
<organism evidence="1 2">
    <name type="scientific">Solanum commersonii</name>
    <name type="common">Commerson's wild potato</name>
    <name type="synonym">Commerson's nightshade</name>
    <dbReference type="NCBI Taxonomy" id="4109"/>
    <lineage>
        <taxon>Eukaryota</taxon>
        <taxon>Viridiplantae</taxon>
        <taxon>Streptophyta</taxon>
        <taxon>Embryophyta</taxon>
        <taxon>Tracheophyta</taxon>
        <taxon>Spermatophyta</taxon>
        <taxon>Magnoliopsida</taxon>
        <taxon>eudicotyledons</taxon>
        <taxon>Gunneridae</taxon>
        <taxon>Pentapetalae</taxon>
        <taxon>asterids</taxon>
        <taxon>lamiids</taxon>
        <taxon>Solanales</taxon>
        <taxon>Solanaceae</taxon>
        <taxon>Solanoideae</taxon>
        <taxon>Solaneae</taxon>
        <taxon>Solanum</taxon>
    </lineage>
</organism>
<evidence type="ECO:0000313" key="1">
    <source>
        <dbReference type="EMBL" id="KAG5607808.1"/>
    </source>
</evidence>
<comment type="caution">
    <text evidence="1">The sequence shown here is derived from an EMBL/GenBank/DDBJ whole genome shotgun (WGS) entry which is preliminary data.</text>
</comment>
<gene>
    <name evidence="1" type="ORF">H5410_029300</name>
</gene>
<dbReference type="Proteomes" id="UP000824120">
    <property type="component" value="Chromosome 5"/>
</dbReference>